<dbReference type="Pfam" id="PF01965">
    <property type="entry name" value="DJ-1_PfpI"/>
    <property type="match status" value="2"/>
</dbReference>
<reference evidence="6" key="1">
    <citation type="submission" date="2015-01" db="EMBL/GenBank/DDBJ databases">
        <authorList>
            <person name="Aksoy S."/>
            <person name="Warren W."/>
            <person name="Wilson R.K."/>
        </authorList>
    </citation>
    <scope>NUCLEOTIDE SEQUENCE [LARGE SCALE GENOMIC DNA]</scope>
    <source>
        <strain evidence="6">IAEA</strain>
    </source>
</reference>
<evidence type="ECO:0000313" key="5">
    <source>
        <dbReference type="EnsemblMetazoa" id="GPPI033505-PA"/>
    </source>
</evidence>
<dbReference type="InterPro" id="IPR006287">
    <property type="entry name" value="DJ-1"/>
</dbReference>
<dbReference type="CDD" id="cd03135">
    <property type="entry name" value="GATase1_DJ-1"/>
    <property type="match status" value="2"/>
</dbReference>
<sequence length="376" mass="41444">MEVVISADVLRRSDIDVTIAGLCGKEPIKCNNNLVIIPDAGLEDVKKEKFDAIILPGGWDNVQTMARSEEFGEFLREKETESYIATFCHGPIALAKHCIGKGKFFNLQVTCYRYVDEKIVVDGNLITCEGPAAAFLFALKIVELLRNTKKAQEVADILLVDDYKEGRRNFGSFLKKPSIHEKKALNGKEPKSAVIIFANGAEEMEVVIPADVLRRAKVVDVILAGLCDNKPVKCNQGLVIVPDCAMKDLENRKFDAIVLPGGLENNLAMAESDKFGEYLKKKEEESYIAAICSGPLALAAHCIGKGKRVTSYPKVKPDLESIYKYVDDEKVVVDGKLVTSQGPGTAFLFALKLVELLKDKQEAKEIAKLLLVDNYC</sequence>
<dbReference type="Gene3D" id="3.40.50.880">
    <property type="match status" value="2"/>
</dbReference>
<dbReference type="VEuPathDB" id="VectorBase:GPPI033505"/>
<dbReference type="PANTHER" id="PTHR48094:SF12">
    <property type="entry name" value="PARKINSON DISEASE PROTEIN 7 HOMOLOG"/>
    <property type="match status" value="1"/>
</dbReference>
<proteinExistence type="predicted"/>
<dbReference type="EMBL" id="JXJN01016196">
    <property type="status" value="NOT_ANNOTATED_CDS"/>
    <property type="molecule type" value="Genomic_DNA"/>
</dbReference>
<dbReference type="EnsemblMetazoa" id="GPPI033505-RA">
    <property type="protein sequence ID" value="GPPI033505-PA"/>
    <property type="gene ID" value="GPPI033505"/>
</dbReference>
<dbReference type="InterPro" id="IPR050325">
    <property type="entry name" value="Prot/Nucl_acid_deglycase"/>
</dbReference>
<name>A0A1B0BL29_9MUSC</name>
<dbReference type="GO" id="GO:0046295">
    <property type="term" value="P:glycolate biosynthetic process"/>
    <property type="evidence" value="ECO:0007669"/>
    <property type="project" value="TreeGrafter"/>
</dbReference>
<dbReference type="FunFam" id="3.40.50.880:FF:000022">
    <property type="entry name" value="protein deglycase DJ-1"/>
    <property type="match status" value="1"/>
</dbReference>
<keyword evidence="3" id="KW-0558">Oxidation</keyword>
<organism evidence="5 6">
    <name type="scientific">Glossina palpalis gambiensis</name>
    <dbReference type="NCBI Taxonomy" id="67801"/>
    <lineage>
        <taxon>Eukaryota</taxon>
        <taxon>Metazoa</taxon>
        <taxon>Ecdysozoa</taxon>
        <taxon>Arthropoda</taxon>
        <taxon>Hexapoda</taxon>
        <taxon>Insecta</taxon>
        <taxon>Pterygota</taxon>
        <taxon>Neoptera</taxon>
        <taxon>Endopterygota</taxon>
        <taxon>Diptera</taxon>
        <taxon>Brachycera</taxon>
        <taxon>Muscomorpha</taxon>
        <taxon>Hippoboscoidea</taxon>
        <taxon>Glossinidae</taxon>
        <taxon>Glossina</taxon>
    </lineage>
</organism>
<reference evidence="5" key="2">
    <citation type="submission" date="2020-05" db="UniProtKB">
        <authorList>
            <consortium name="EnsemblMetazoa"/>
        </authorList>
    </citation>
    <scope>IDENTIFICATION</scope>
    <source>
        <strain evidence="5">IAEA</strain>
    </source>
</reference>
<dbReference type="Proteomes" id="UP000092460">
    <property type="component" value="Unassembled WGS sequence"/>
</dbReference>
<dbReference type="GO" id="GO:0005739">
    <property type="term" value="C:mitochondrion"/>
    <property type="evidence" value="ECO:0007669"/>
    <property type="project" value="TreeGrafter"/>
</dbReference>
<dbReference type="GO" id="GO:0005634">
    <property type="term" value="C:nucleus"/>
    <property type="evidence" value="ECO:0007669"/>
    <property type="project" value="TreeGrafter"/>
</dbReference>
<feature type="domain" description="DJ-1/PfpI" evidence="4">
    <location>
        <begin position="1"/>
        <end position="143"/>
    </location>
</feature>
<keyword evidence="2" id="KW-0963">Cytoplasm</keyword>
<dbReference type="STRING" id="67801.A0A1B0BL29"/>
<dbReference type="InterPro" id="IPR002818">
    <property type="entry name" value="DJ-1/PfpI"/>
</dbReference>
<accession>A0A1B0BL29</accession>
<keyword evidence="6" id="KW-1185">Reference proteome</keyword>
<evidence type="ECO:0000259" key="4">
    <source>
        <dbReference type="Pfam" id="PF01965"/>
    </source>
</evidence>
<dbReference type="GO" id="GO:0006979">
    <property type="term" value="P:response to oxidative stress"/>
    <property type="evidence" value="ECO:0007669"/>
    <property type="project" value="UniProtKB-ARBA"/>
</dbReference>
<dbReference type="NCBIfam" id="TIGR01383">
    <property type="entry name" value="not_thiJ"/>
    <property type="match status" value="1"/>
</dbReference>
<dbReference type="GO" id="GO:1903189">
    <property type="term" value="P:glyoxal metabolic process"/>
    <property type="evidence" value="ECO:0007669"/>
    <property type="project" value="TreeGrafter"/>
</dbReference>
<dbReference type="AlphaFoldDB" id="A0A1B0BL29"/>
<dbReference type="GO" id="GO:0051896">
    <property type="term" value="P:regulation of phosphatidylinositol 3-kinase/protein kinase B signal transduction"/>
    <property type="evidence" value="ECO:0007669"/>
    <property type="project" value="UniProtKB-ARBA"/>
</dbReference>
<comment type="subcellular location">
    <subcellularLocation>
        <location evidence="1">Cytoplasm</location>
    </subcellularLocation>
</comment>
<dbReference type="PANTHER" id="PTHR48094">
    <property type="entry name" value="PROTEIN/NUCLEIC ACID DEGLYCASE DJ-1-RELATED"/>
    <property type="match status" value="1"/>
</dbReference>
<evidence type="ECO:0000313" key="6">
    <source>
        <dbReference type="Proteomes" id="UP000092460"/>
    </source>
</evidence>
<evidence type="ECO:0000256" key="2">
    <source>
        <dbReference type="ARBA" id="ARBA00022490"/>
    </source>
</evidence>
<protein>
    <recommendedName>
        <fullName evidence="4">DJ-1/PfpI domain-containing protein</fullName>
    </recommendedName>
</protein>
<feature type="domain" description="DJ-1/PfpI" evidence="4">
    <location>
        <begin position="191"/>
        <end position="355"/>
    </location>
</feature>
<dbReference type="SUPFAM" id="SSF52317">
    <property type="entry name" value="Class I glutamine amidotransferase-like"/>
    <property type="match status" value="2"/>
</dbReference>
<evidence type="ECO:0000256" key="3">
    <source>
        <dbReference type="ARBA" id="ARBA00023097"/>
    </source>
</evidence>
<dbReference type="InterPro" id="IPR029062">
    <property type="entry name" value="Class_I_gatase-like"/>
</dbReference>
<evidence type="ECO:0000256" key="1">
    <source>
        <dbReference type="ARBA" id="ARBA00004496"/>
    </source>
</evidence>